<name>A0A938Y886_9ACTN</name>
<keyword evidence="2" id="KW-1185">Reference proteome</keyword>
<dbReference type="AlphaFoldDB" id="A0A938Y886"/>
<proteinExistence type="predicted"/>
<reference evidence="1" key="1">
    <citation type="submission" date="2021-01" db="EMBL/GenBank/DDBJ databases">
        <title>Novel species in genus Nocardioides.</title>
        <authorList>
            <person name="Zhang G."/>
        </authorList>
    </citation>
    <scope>NUCLEOTIDE SEQUENCE</scope>
    <source>
        <strain evidence="1">Zg-536</strain>
    </source>
</reference>
<dbReference type="EMBL" id="JAERTX010000006">
    <property type="protein sequence ID" value="MBM9459983.1"/>
    <property type="molecule type" value="Genomic_DNA"/>
</dbReference>
<sequence length="463" mass="48887">MTTTRSPLGRLAAMALAVLGLLAAIVTVLGVNTAPAAASTSVEGPYGPLPDPSLPGYLKVTEKEEYLTFHAARGREILFVDTEHADADGFWFAYRITTSAARNFDWVYQPYGMYCASDWSDVTWNGWMNTYWCTPNAERVEAKFPGFNANAEACRAATGYPWKSASGGGSDYYCTNARLETAANALTQFQGDMFTCAPWERQAGACKAVYPWASKPGYPAGHWIAQPDTCTNMPAHANQPGMMLDPDLYAPKTGGDGTCTGADPAPNCVGAPDDIATTHRACTGVAPEPPKGQYTATATRTATRTATASASATSTGTKTLTRWTKKVTVKRKAKGKTYKSSATAKVKVARSATVSAKNTATATATRTITRTCKGETRDAATACASRAAEQDAEQAAYDAASASAFNDALGRAQVQARDGAGAKALTMARSAGVTKAAKTKAIKAAKAKALKSVKKKIKQAKRR</sequence>
<dbReference type="RefSeq" id="WP_205291278.1">
    <property type="nucleotide sequence ID" value="NZ_CP074406.1"/>
</dbReference>
<comment type="caution">
    <text evidence="1">The sequence shown here is derived from an EMBL/GenBank/DDBJ whole genome shotgun (WGS) entry which is preliminary data.</text>
</comment>
<accession>A0A938Y886</accession>
<evidence type="ECO:0000313" key="2">
    <source>
        <dbReference type="Proteomes" id="UP000663791"/>
    </source>
</evidence>
<protein>
    <submittedName>
        <fullName evidence="1">Uncharacterized protein</fullName>
    </submittedName>
</protein>
<organism evidence="1 2">
    <name type="scientific">Nocardioides faecalis</name>
    <dbReference type="NCBI Taxonomy" id="2803858"/>
    <lineage>
        <taxon>Bacteria</taxon>
        <taxon>Bacillati</taxon>
        <taxon>Actinomycetota</taxon>
        <taxon>Actinomycetes</taxon>
        <taxon>Propionibacteriales</taxon>
        <taxon>Nocardioidaceae</taxon>
        <taxon>Nocardioides</taxon>
    </lineage>
</organism>
<dbReference type="Proteomes" id="UP000663791">
    <property type="component" value="Unassembled WGS sequence"/>
</dbReference>
<evidence type="ECO:0000313" key="1">
    <source>
        <dbReference type="EMBL" id="MBM9459983.1"/>
    </source>
</evidence>
<gene>
    <name evidence="1" type="ORF">JK386_08710</name>
</gene>